<dbReference type="InterPro" id="IPR029044">
    <property type="entry name" value="Nucleotide-diphossugar_trans"/>
</dbReference>
<feature type="site" description="Transition state stabilizer" evidence="4">
    <location>
        <position position="16"/>
    </location>
</feature>
<comment type="catalytic activity">
    <reaction evidence="4">
        <text>2-C-methyl-D-erythritol 4-phosphate + CTP + H(+) = 4-CDP-2-C-methyl-D-erythritol + diphosphate</text>
        <dbReference type="Rhea" id="RHEA:13429"/>
        <dbReference type="ChEBI" id="CHEBI:15378"/>
        <dbReference type="ChEBI" id="CHEBI:33019"/>
        <dbReference type="ChEBI" id="CHEBI:37563"/>
        <dbReference type="ChEBI" id="CHEBI:57823"/>
        <dbReference type="ChEBI" id="CHEBI:58262"/>
        <dbReference type="EC" id="2.7.7.60"/>
    </reaction>
</comment>
<dbReference type="AlphaFoldDB" id="A0A1L8CW69"/>
<dbReference type="InterPro" id="IPR050088">
    <property type="entry name" value="IspD/TarI_cytidylyltransf_bact"/>
</dbReference>
<dbReference type="UniPathway" id="UPA00056">
    <property type="reaction ID" value="UER00093"/>
</dbReference>
<keyword evidence="6" id="KW-1185">Reference proteome</keyword>
<sequence>MEKIGVIVTAGGVGRRFGGNKPKQFLEITGIPVLMITLKRILNQPLVGQVVLTVPEDYLKVAADLLSRYNLARIILTPGGSTRRESVARGLKTLEESISIVAVHDGVRPFFPKEAFAMGVKKLAEGYAGAILAVPLRDTIKEVEDSVVLSTLDRSRLYAVQTPQIFRRDALLKGHALGEKEQLDAVDDSFLVERTGEPVAIIPGDYKNLKITWPEDLEIAEFLLTKYFSKEFL</sequence>
<dbReference type="OrthoDB" id="9806837at2"/>
<evidence type="ECO:0000313" key="5">
    <source>
        <dbReference type="EMBL" id="GAV23137.1"/>
    </source>
</evidence>
<keyword evidence="2 4" id="KW-0548">Nucleotidyltransferase</keyword>
<dbReference type="GO" id="GO:0050518">
    <property type="term" value="F:2-C-methyl-D-erythritol 4-phosphate cytidylyltransferase activity"/>
    <property type="evidence" value="ECO:0007669"/>
    <property type="project" value="UniProtKB-UniRule"/>
</dbReference>
<gene>
    <name evidence="4" type="primary">ispD</name>
    <name evidence="5" type="ORF">cpu_16470</name>
</gene>
<dbReference type="InterPro" id="IPR001228">
    <property type="entry name" value="IspD"/>
</dbReference>
<keyword evidence="1 4" id="KW-0808">Transferase</keyword>
<evidence type="ECO:0000256" key="2">
    <source>
        <dbReference type="ARBA" id="ARBA00022695"/>
    </source>
</evidence>
<dbReference type="HAMAP" id="MF_00108">
    <property type="entry name" value="IspD"/>
    <property type="match status" value="1"/>
</dbReference>
<dbReference type="SUPFAM" id="SSF53448">
    <property type="entry name" value="Nucleotide-diphospho-sugar transferases"/>
    <property type="match status" value="1"/>
</dbReference>
<comment type="function">
    <text evidence="4">Catalyzes the formation of 4-diphosphocytidyl-2-C-methyl-D-erythritol from CTP and 2-C-methyl-D-erythritol 4-phosphate (MEP).</text>
</comment>
<dbReference type="STRING" id="870242.cpu_16470"/>
<dbReference type="EMBL" id="BDJK01000030">
    <property type="protein sequence ID" value="GAV23137.1"/>
    <property type="molecule type" value="Genomic_DNA"/>
</dbReference>
<protein>
    <recommendedName>
        <fullName evidence="4">2-C-methyl-D-erythritol 4-phosphate cytidylyltransferase</fullName>
        <ecNumber evidence="4">2.7.7.60</ecNumber>
    </recommendedName>
    <alternativeName>
        <fullName evidence="4">4-diphosphocytidyl-2C-methyl-D-erythritol synthase</fullName>
    </alternativeName>
    <alternativeName>
        <fullName evidence="4">MEP cytidylyltransferase</fullName>
        <shortName evidence="4">MCT</shortName>
    </alternativeName>
</protein>
<evidence type="ECO:0000256" key="3">
    <source>
        <dbReference type="ARBA" id="ARBA00023229"/>
    </source>
</evidence>
<dbReference type="CDD" id="cd02516">
    <property type="entry name" value="CDP-ME_synthetase"/>
    <property type="match status" value="1"/>
</dbReference>
<name>A0A1L8CW69_9THEO</name>
<dbReference type="FunFam" id="3.90.550.10:FF:000003">
    <property type="entry name" value="2-C-methyl-D-erythritol 4-phosphate cytidylyltransferase"/>
    <property type="match status" value="1"/>
</dbReference>
<accession>A0A1L8CW69</accession>
<feature type="site" description="Positions MEP for the nucleophilic attack" evidence="4">
    <location>
        <position position="210"/>
    </location>
</feature>
<dbReference type="Pfam" id="PF01128">
    <property type="entry name" value="IspD"/>
    <property type="match status" value="1"/>
</dbReference>
<dbReference type="Gene3D" id="3.90.550.10">
    <property type="entry name" value="Spore Coat Polysaccharide Biosynthesis Protein SpsA, Chain A"/>
    <property type="match status" value="1"/>
</dbReference>
<proteinExistence type="inferred from homology"/>
<reference evidence="6" key="1">
    <citation type="submission" date="2016-12" db="EMBL/GenBank/DDBJ databases">
        <title>Draft Genome Sequences od Carboxydothermus pertinax and islandicus, Hydrogenogenic Carboxydotrophic Bacteria.</title>
        <authorList>
            <person name="Fukuyama Y."/>
            <person name="Ohmae K."/>
            <person name="Yoneda Y."/>
            <person name="Yoshida T."/>
            <person name="Sako Y."/>
        </authorList>
    </citation>
    <scope>NUCLEOTIDE SEQUENCE [LARGE SCALE GENOMIC DNA]</scope>
    <source>
        <strain evidence="6">Ug1</strain>
    </source>
</reference>
<dbReference type="EC" id="2.7.7.60" evidence="4"/>
<dbReference type="InterPro" id="IPR034683">
    <property type="entry name" value="IspD/TarI"/>
</dbReference>
<evidence type="ECO:0000256" key="1">
    <source>
        <dbReference type="ARBA" id="ARBA00022679"/>
    </source>
</evidence>
<comment type="caution">
    <text evidence="5">The sequence shown here is derived from an EMBL/GenBank/DDBJ whole genome shotgun (WGS) entry which is preliminary data.</text>
</comment>
<dbReference type="PANTHER" id="PTHR32125:SF4">
    <property type="entry name" value="2-C-METHYL-D-ERYTHRITOL 4-PHOSPHATE CYTIDYLYLTRANSFERASE, CHLOROPLASTIC"/>
    <property type="match status" value="1"/>
</dbReference>
<dbReference type="Proteomes" id="UP000187485">
    <property type="component" value="Unassembled WGS sequence"/>
</dbReference>
<organism evidence="5 6">
    <name type="scientific">Carboxydothermus pertinax</name>
    <dbReference type="NCBI Taxonomy" id="870242"/>
    <lineage>
        <taxon>Bacteria</taxon>
        <taxon>Bacillati</taxon>
        <taxon>Bacillota</taxon>
        <taxon>Clostridia</taxon>
        <taxon>Thermoanaerobacterales</taxon>
        <taxon>Thermoanaerobacteraceae</taxon>
        <taxon>Carboxydothermus</taxon>
    </lineage>
</organism>
<dbReference type="GO" id="GO:0019288">
    <property type="term" value="P:isopentenyl diphosphate biosynthetic process, methylerythritol 4-phosphate pathway"/>
    <property type="evidence" value="ECO:0007669"/>
    <property type="project" value="UniProtKB-UniRule"/>
</dbReference>
<feature type="site" description="Positions MEP for the nucleophilic attack" evidence="4">
    <location>
        <position position="154"/>
    </location>
</feature>
<evidence type="ECO:0000313" key="6">
    <source>
        <dbReference type="Proteomes" id="UP000187485"/>
    </source>
</evidence>
<comment type="similarity">
    <text evidence="4">Belongs to the IspD/TarI cytidylyltransferase family. IspD subfamily.</text>
</comment>
<feature type="site" description="Transition state stabilizer" evidence="4">
    <location>
        <position position="23"/>
    </location>
</feature>
<evidence type="ECO:0000256" key="4">
    <source>
        <dbReference type="HAMAP-Rule" id="MF_00108"/>
    </source>
</evidence>
<dbReference type="RefSeq" id="WP_075859587.1">
    <property type="nucleotide sequence ID" value="NZ_BDJK01000030.1"/>
</dbReference>
<keyword evidence="3 4" id="KW-0414">Isoprene biosynthesis</keyword>
<comment type="pathway">
    <text evidence="4">Isoprenoid biosynthesis; isopentenyl diphosphate biosynthesis via DXP pathway; isopentenyl diphosphate from 1-deoxy-D-xylulose 5-phosphate: step 2/6.</text>
</comment>
<dbReference type="PANTHER" id="PTHR32125">
    <property type="entry name" value="2-C-METHYL-D-ERYTHRITOL 4-PHOSPHATE CYTIDYLYLTRANSFERASE, CHLOROPLASTIC"/>
    <property type="match status" value="1"/>
</dbReference>
<dbReference type="NCBIfam" id="TIGR00453">
    <property type="entry name" value="ispD"/>
    <property type="match status" value="1"/>
</dbReference>